<evidence type="ECO:0000313" key="14">
    <source>
        <dbReference type="Proteomes" id="UP001206595"/>
    </source>
</evidence>
<evidence type="ECO:0000256" key="4">
    <source>
        <dbReference type="ARBA" id="ARBA00022679"/>
    </source>
</evidence>
<evidence type="ECO:0000256" key="11">
    <source>
        <dbReference type="SAM" id="MobiDB-lite"/>
    </source>
</evidence>
<keyword evidence="7" id="KW-0067">ATP-binding</keyword>
<dbReference type="GO" id="GO:0004712">
    <property type="term" value="F:protein serine/threonine/tyrosine kinase activity"/>
    <property type="evidence" value="ECO:0007669"/>
    <property type="project" value="UniProtKB-EC"/>
</dbReference>
<dbReference type="GO" id="GO:0005524">
    <property type="term" value="F:ATP binding"/>
    <property type="evidence" value="ECO:0007669"/>
    <property type="project" value="UniProtKB-KW"/>
</dbReference>
<evidence type="ECO:0000256" key="6">
    <source>
        <dbReference type="ARBA" id="ARBA00022777"/>
    </source>
</evidence>
<evidence type="ECO:0000256" key="3">
    <source>
        <dbReference type="ARBA" id="ARBA00022527"/>
    </source>
</evidence>
<comment type="catalytic activity">
    <reaction evidence="8">
        <text>L-seryl-[protein] + ATP = O-phospho-L-seryl-[protein] + ADP + H(+)</text>
        <dbReference type="Rhea" id="RHEA:17989"/>
        <dbReference type="Rhea" id="RHEA-COMP:9863"/>
        <dbReference type="Rhea" id="RHEA-COMP:11604"/>
        <dbReference type="ChEBI" id="CHEBI:15378"/>
        <dbReference type="ChEBI" id="CHEBI:29999"/>
        <dbReference type="ChEBI" id="CHEBI:30616"/>
        <dbReference type="ChEBI" id="CHEBI:83421"/>
        <dbReference type="ChEBI" id="CHEBI:456216"/>
        <dbReference type="EC" id="2.7.12.1"/>
    </reaction>
</comment>
<sequence>MPYLAPYERTEILEFPQVYFVGPQSKKHQANAEQVACNFGYDDERGDYKIISQDHLAFRYEILEIMGKGSFGQVVKCFDHRTGNILAIKIIRNKKRFHAQALVEVKILEKLMKWDLDDKHNNVRMTHHFYFRNHLCIAFECLSINLYEFIKSNEFKGFSLGLIRRFSIQLLNSLSLLYKYKVVHCDLKPENVLLKHPSKSYIKVIDFGSSCLENEKVYTYIQSRFYRSPEVILGLTYNTAIDMWSLGCILAELFTGYPLFPGENEQEQLACIMEIQGVPSKYLVEKSTRKKLFFDSYGNPRIVPNSKGKKRRPGSRTLAQALKCSDELFLDFVSRCLEWDPDKRLNPEQGLAHPWVAGSGDNHSHSRYASNITKPSSGSSKALS</sequence>
<evidence type="ECO:0000259" key="12">
    <source>
        <dbReference type="PROSITE" id="PS50011"/>
    </source>
</evidence>
<keyword evidence="6" id="KW-0418">Kinase</keyword>
<evidence type="ECO:0000256" key="1">
    <source>
        <dbReference type="ARBA" id="ARBA00008867"/>
    </source>
</evidence>
<dbReference type="GO" id="GO:0004674">
    <property type="term" value="F:protein serine/threonine kinase activity"/>
    <property type="evidence" value="ECO:0007669"/>
    <property type="project" value="UniProtKB-KW"/>
</dbReference>
<evidence type="ECO:0000313" key="13">
    <source>
        <dbReference type="EMBL" id="KAI8583417.1"/>
    </source>
</evidence>
<organism evidence="13 14">
    <name type="scientific">Umbelopsis ramanniana AG</name>
    <dbReference type="NCBI Taxonomy" id="1314678"/>
    <lineage>
        <taxon>Eukaryota</taxon>
        <taxon>Fungi</taxon>
        <taxon>Fungi incertae sedis</taxon>
        <taxon>Mucoromycota</taxon>
        <taxon>Mucoromycotina</taxon>
        <taxon>Umbelopsidomycetes</taxon>
        <taxon>Umbelopsidales</taxon>
        <taxon>Umbelopsidaceae</taxon>
        <taxon>Umbelopsis</taxon>
    </lineage>
</organism>
<feature type="domain" description="Protein kinase" evidence="12">
    <location>
        <begin position="60"/>
        <end position="356"/>
    </location>
</feature>
<accession>A0AAD5EH86</accession>
<dbReference type="InterPro" id="IPR042521">
    <property type="entry name" value="DYRK"/>
</dbReference>
<dbReference type="InterPro" id="IPR000719">
    <property type="entry name" value="Prot_kinase_dom"/>
</dbReference>
<evidence type="ECO:0000256" key="2">
    <source>
        <dbReference type="ARBA" id="ARBA00013203"/>
    </source>
</evidence>
<comment type="similarity">
    <text evidence="1">Belongs to the protein kinase superfamily. CMGC Ser/Thr protein kinase family. MNB/DYRK subfamily.</text>
</comment>
<keyword evidence="3" id="KW-0723">Serine/threonine-protein kinase</keyword>
<evidence type="ECO:0000256" key="7">
    <source>
        <dbReference type="ARBA" id="ARBA00022840"/>
    </source>
</evidence>
<evidence type="ECO:0000256" key="8">
    <source>
        <dbReference type="ARBA" id="ARBA00049003"/>
    </source>
</evidence>
<keyword evidence="14" id="KW-1185">Reference proteome</keyword>
<reference evidence="13" key="1">
    <citation type="submission" date="2021-06" db="EMBL/GenBank/DDBJ databases">
        <authorList>
            <consortium name="DOE Joint Genome Institute"/>
            <person name="Mondo S.J."/>
            <person name="Amses K.R."/>
            <person name="Simmons D.R."/>
            <person name="Longcore J.E."/>
            <person name="Seto K."/>
            <person name="Alves G.H."/>
            <person name="Bonds A.E."/>
            <person name="Quandt C.A."/>
            <person name="Davis W.J."/>
            <person name="Chang Y."/>
            <person name="Letcher P.M."/>
            <person name="Powell M.J."/>
            <person name="Kuo A."/>
            <person name="Labutti K."/>
            <person name="Pangilinan J."/>
            <person name="Andreopoulos W."/>
            <person name="Tritt A."/>
            <person name="Riley R."/>
            <person name="Hundley H."/>
            <person name="Johnson J."/>
            <person name="Lipzen A."/>
            <person name="Barry K."/>
            <person name="Berbee M.L."/>
            <person name="Buchler N.E."/>
            <person name="Grigoriev I.V."/>
            <person name="Spatafora J.W."/>
            <person name="Stajich J.E."/>
            <person name="James T.Y."/>
        </authorList>
    </citation>
    <scope>NUCLEOTIDE SEQUENCE</scope>
    <source>
        <strain evidence="13">AG</strain>
    </source>
</reference>
<keyword evidence="5" id="KW-0547">Nucleotide-binding</keyword>
<dbReference type="PANTHER" id="PTHR24058">
    <property type="entry name" value="DUAL SPECIFICITY PROTEIN KINASE"/>
    <property type="match status" value="1"/>
</dbReference>
<evidence type="ECO:0000256" key="5">
    <source>
        <dbReference type="ARBA" id="ARBA00022741"/>
    </source>
</evidence>
<dbReference type="CDD" id="cd14210">
    <property type="entry name" value="PKc_DYRK"/>
    <property type="match status" value="1"/>
</dbReference>
<dbReference type="Proteomes" id="UP001206595">
    <property type="component" value="Unassembled WGS sequence"/>
</dbReference>
<dbReference type="SUPFAM" id="SSF56112">
    <property type="entry name" value="Protein kinase-like (PK-like)"/>
    <property type="match status" value="1"/>
</dbReference>
<protein>
    <recommendedName>
        <fullName evidence="2">dual-specificity kinase</fullName>
        <ecNumber evidence="2">2.7.12.1</ecNumber>
    </recommendedName>
</protein>
<dbReference type="AlphaFoldDB" id="A0AAD5EH86"/>
<feature type="compositionally biased region" description="Polar residues" evidence="11">
    <location>
        <begin position="367"/>
        <end position="384"/>
    </location>
</feature>
<reference evidence="13" key="2">
    <citation type="journal article" date="2022" name="Proc. Natl. Acad. Sci. U.S.A.">
        <title>Diploid-dominant life cycles characterize the early evolution of Fungi.</title>
        <authorList>
            <person name="Amses K.R."/>
            <person name="Simmons D.R."/>
            <person name="Longcore J.E."/>
            <person name="Mondo S.J."/>
            <person name="Seto K."/>
            <person name="Jeronimo G.H."/>
            <person name="Bonds A.E."/>
            <person name="Quandt C.A."/>
            <person name="Davis W.J."/>
            <person name="Chang Y."/>
            <person name="Federici B.A."/>
            <person name="Kuo A."/>
            <person name="LaButti K."/>
            <person name="Pangilinan J."/>
            <person name="Andreopoulos W."/>
            <person name="Tritt A."/>
            <person name="Riley R."/>
            <person name="Hundley H."/>
            <person name="Johnson J."/>
            <person name="Lipzen A."/>
            <person name="Barry K."/>
            <person name="Lang B.F."/>
            <person name="Cuomo C.A."/>
            <person name="Buchler N.E."/>
            <person name="Grigoriev I.V."/>
            <person name="Spatafora J.W."/>
            <person name="Stajich J.E."/>
            <person name="James T.Y."/>
        </authorList>
    </citation>
    <scope>NUCLEOTIDE SEQUENCE</scope>
    <source>
        <strain evidence="13">AG</strain>
    </source>
</reference>
<dbReference type="PROSITE" id="PS50011">
    <property type="entry name" value="PROTEIN_KINASE_DOM"/>
    <property type="match status" value="1"/>
</dbReference>
<dbReference type="InterPro" id="IPR050494">
    <property type="entry name" value="Ser_Thr_dual-spec_kinase"/>
</dbReference>
<dbReference type="GO" id="GO:0005856">
    <property type="term" value="C:cytoskeleton"/>
    <property type="evidence" value="ECO:0007669"/>
    <property type="project" value="TreeGrafter"/>
</dbReference>
<dbReference type="Gene3D" id="1.10.510.10">
    <property type="entry name" value="Transferase(Phosphotransferase) domain 1"/>
    <property type="match status" value="1"/>
</dbReference>
<dbReference type="Gene3D" id="3.30.200.20">
    <property type="entry name" value="Phosphorylase Kinase, domain 1"/>
    <property type="match status" value="1"/>
</dbReference>
<dbReference type="PANTHER" id="PTHR24058:SF22">
    <property type="entry name" value="DUAL SPECIFICITY TYROSINE-PHOSPHORYLATION-REGULATED KINASE 4"/>
    <property type="match status" value="1"/>
</dbReference>
<dbReference type="Pfam" id="PF00069">
    <property type="entry name" value="Pkinase"/>
    <property type="match status" value="1"/>
</dbReference>
<dbReference type="PROSITE" id="PS00108">
    <property type="entry name" value="PROTEIN_KINASE_ST"/>
    <property type="match status" value="1"/>
</dbReference>
<dbReference type="SMART" id="SM00220">
    <property type="entry name" value="S_TKc"/>
    <property type="match status" value="1"/>
</dbReference>
<evidence type="ECO:0000256" key="10">
    <source>
        <dbReference type="ARBA" id="ARBA00051680"/>
    </source>
</evidence>
<name>A0AAD5EH86_UMBRA</name>
<dbReference type="InterPro" id="IPR011009">
    <property type="entry name" value="Kinase-like_dom_sf"/>
</dbReference>
<dbReference type="EMBL" id="MU620896">
    <property type="protein sequence ID" value="KAI8583417.1"/>
    <property type="molecule type" value="Genomic_DNA"/>
</dbReference>
<gene>
    <name evidence="13" type="ORF">K450DRAFT_169745</name>
</gene>
<keyword evidence="4" id="KW-0808">Transferase</keyword>
<proteinExistence type="inferred from homology"/>
<dbReference type="Gene3D" id="3.30.10.30">
    <property type="entry name" value="DYRK"/>
    <property type="match status" value="1"/>
</dbReference>
<evidence type="ECO:0000256" key="9">
    <source>
        <dbReference type="ARBA" id="ARBA00049308"/>
    </source>
</evidence>
<feature type="region of interest" description="Disordered" evidence="11">
    <location>
        <begin position="350"/>
        <end position="384"/>
    </location>
</feature>
<dbReference type="InterPro" id="IPR008271">
    <property type="entry name" value="Ser/Thr_kinase_AS"/>
</dbReference>
<dbReference type="FunFam" id="1.10.510.10:FF:000112">
    <property type="entry name" value="Putative dual specificity tyrosine-phosphorylation-regulated kinase 2"/>
    <property type="match status" value="1"/>
</dbReference>
<comment type="caution">
    <text evidence="13">The sequence shown here is derived from an EMBL/GenBank/DDBJ whole genome shotgun (WGS) entry which is preliminary data.</text>
</comment>
<comment type="catalytic activity">
    <reaction evidence="10">
        <text>L-tyrosyl-[protein] + ATP = O-phospho-L-tyrosyl-[protein] + ADP + H(+)</text>
        <dbReference type="Rhea" id="RHEA:10596"/>
        <dbReference type="Rhea" id="RHEA-COMP:10136"/>
        <dbReference type="Rhea" id="RHEA-COMP:20101"/>
        <dbReference type="ChEBI" id="CHEBI:15378"/>
        <dbReference type="ChEBI" id="CHEBI:30616"/>
        <dbReference type="ChEBI" id="CHEBI:46858"/>
        <dbReference type="ChEBI" id="CHEBI:61978"/>
        <dbReference type="ChEBI" id="CHEBI:456216"/>
        <dbReference type="EC" id="2.7.12.1"/>
    </reaction>
</comment>
<dbReference type="GeneID" id="75909452"/>
<dbReference type="RefSeq" id="XP_051448421.1">
    <property type="nucleotide sequence ID" value="XM_051584102.1"/>
</dbReference>
<comment type="catalytic activity">
    <reaction evidence="9">
        <text>L-threonyl-[protein] + ATP = O-phospho-L-threonyl-[protein] + ADP + H(+)</text>
        <dbReference type="Rhea" id="RHEA:46608"/>
        <dbReference type="Rhea" id="RHEA-COMP:11060"/>
        <dbReference type="Rhea" id="RHEA-COMP:11605"/>
        <dbReference type="ChEBI" id="CHEBI:15378"/>
        <dbReference type="ChEBI" id="CHEBI:30013"/>
        <dbReference type="ChEBI" id="CHEBI:30616"/>
        <dbReference type="ChEBI" id="CHEBI:61977"/>
        <dbReference type="ChEBI" id="CHEBI:456216"/>
        <dbReference type="EC" id="2.7.12.1"/>
    </reaction>
</comment>
<dbReference type="GO" id="GO:0005737">
    <property type="term" value="C:cytoplasm"/>
    <property type="evidence" value="ECO:0007669"/>
    <property type="project" value="TreeGrafter"/>
</dbReference>
<dbReference type="EC" id="2.7.12.1" evidence="2"/>